<feature type="transmembrane region" description="Helical" evidence="1">
    <location>
        <begin position="152"/>
        <end position="176"/>
    </location>
</feature>
<dbReference type="KEGG" id="adin:H7849_18295"/>
<evidence type="ECO:0000313" key="3">
    <source>
        <dbReference type="EMBL" id="QNI31041.1"/>
    </source>
</evidence>
<dbReference type="Proteomes" id="UP000515312">
    <property type="component" value="Chromosome"/>
</dbReference>
<evidence type="ECO:0000259" key="2">
    <source>
        <dbReference type="Pfam" id="PF07885"/>
    </source>
</evidence>
<feature type="transmembrane region" description="Helical" evidence="1">
    <location>
        <begin position="126"/>
        <end position="146"/>
    </location>
</feature>
<feature type="transmembrane region" description="Helical" evidence="1">
    <location>
        <begin position="28"/>
        <end position="45"/>
    </location>
</feature>
<feature type="transmembrane region" description="Helical" evidence="1">
    <location>
        <begin position="52"/>
        <end position="73"/>
    </location>
</feature>
<proteinExistence type="predicted"/>
<sequence length="185" mass="20256">MFLSALMFVPVILSTVKLSQTKRWMRVSVLLMLGVLALGVASVIWPNRTLLGIKWGLLAVFFCLAVIGLFSYLRNAGSVTSEHLYTAMSIYLLLGMAWFAVYCAMDVVYPGSFGHPNNTVSDRQSELLYFSLITLSTVGYGDVVPLQSEARMLAALEGITGVLYVAITVAILVSAYRRQNSSDQA</sequence>
<feature type="domain" description="Potassium channel" evidence="2">
    <location>
        <begin position="126"/>
        <end position="176"/>
    </location>
</feature>
<organism evidence="3 4">
    <name type="scientific">Alloacidobacterium dinghuense</name>
    <dbReference type="NCBI Taxonomy" id="2763107"/>
    <lineage>
        <taxon>Bacteria</taxon>
        <taxon>Pseudomonadati</taxon>
        <taxon>Acidobacteriota</taxon>
        <taxon>Terriglobia</taxon>
        <taxon>Terriglobales</taxon>
        <taxon>Acidobacteriaceae</taxon>
        <taxon>Alloacidobacterium</taxon>
    </lineage>
</organism>
<evidence type="ECO:0000313" key="4">
    <source>
        <dbReference type="Proteomes" id="UP000515312"/>
    </source>
</evidence>
<feature type="transmembrane region" description="Helical" evidence="1">
    <location>
        <begin position="85"/>
        <end position="105"/>
    </location>
</feature>
<dbReference type="AlphaFoldDB" id="A0A7G8BES1"/>
<protein>
    <recommendedName>
        <fullName evidence="2">Potassium channel domain-containing protein</fullName>
    </recommendedName>
</protein>
<dbReference type="SUPFAM" id="SSF81324">
    <property type="entry name" value="Voltage-gated potassium channels"/>
    <property type="match status" value="1"/>
</dbReference>
<accession>A0A7G8BES1</accession>
<keyword evidence="1" id="KW-0812">Transmembrane</keyword>
<dbReference type="Gene3D" id="1.10.287.70">
    <property type="match status" value="1"/>
</dbReference>
<keyword evidence="1" id="KW-1133">Transmembrane helix</keyword>
<dbReference type="EMBL" id="CP060394">
    <property type="protein sequence ID" value="QNI31041.1"/>
    <property type="molecule type" value="Genomic_DNA"/>
</dbReference>
<evidence type="ECO:0000256" key="1">
    <source>
        <dbReference type="SAM" id="Phobius"/>
    </source>
</evidence>
<keyword evidence="4" id="KW-1185">Reference proteome</keyword>
<dbReference type="Pfam" id="PF07885">
    <property type="entry name" value="Ion_trans_2"/>
    <property type="match status" value="1"/>
</dbReference>
<gene>
    <name evidence="3" type="ORF">H7849_18295</name>
</gene>
<name>A0A7G8BES1_9BACT</name>
<keyword evidence="1" id="KW-0472">Membrane</keyword>
<dbReference type="RefSeq" id="WP_186741358.1">
    <property type="nucleotide sequence ID" value="NZ_CP060394.1"/>
</dbReference>
<reference evidence="3 4" key="1">
    <citation type="submission" date="2020-08" db="EMBL/GenBank/DDBJ databases">
        <title>Edaphobacter telluris sp. nov. and Acidobacterium dinghuensis sp. nov., two acidobacteria isolated from forest soil.</title>
        <authorList>
            <person name="Fu J."/>
            <person name="Qiu L."/>
        </authorList>
    </citation>
    <scope>NUCLEOTIDE SEQUENCE [LARGE SCALE GENOMIC DNA]</scope>
    <source>
        <strain evidence="3">4Y35</strain>
    </source>
</reference>
<dbReference type="InterPro" id="IPR013099">
    <property type="entry name" value="K_chnl_dom"/>
</dbReference>